<gene>
    <name evidence="1" type="ORF">M3215_00635</name>
</gene>
<sequence length="59" mass="6785">MEAGVALYSIFSILGFVLYAAATTFVVCVVLIVLKRMRERNEYLKDIRDELRKRSNTSN</sequence>
<proteinExistence type="predicted"/>
<dbReference type="EMBL" id="JAMBOP010000001">
    <property type="protein sequence ID" value="MCM3734380.1"/>
    <property type="molecule type" value="Genomic_DNA"/>
</dbReference>
<comment type="caution">
    <text evidence="1">The sequence shown here is derived from an EMBL/GenBank/DDBJ whole genome shotgun (WGS) entry which is preliminary data.</text>
</comment>
<protein>
    <submittedName>
        <fullName evidence="1">Uncharacterized protein</fullName>
    </submittedName>
</protein>
<accession>A0ACC6A0H7</accession>
<dbReference type="Proteomes" id="UP001202289">
    <property type="component" value="Unassembled WGS sequence"/>
</dbReference>
<evidence type="ECO:0000313" key="2">
    <source>
        <dbReference type="Proteomes" id="UP001202289"/>
    </source>
</evidence>
<evidence type="ECO:0000313" key="1">
    <source>
        <dbReference type="EMBL" id="MCM3734380.1"/>
    </source>
</evidence>
<organism evidence="1 2">
    <name type="scientific">Bacillus cytotoxicus</name>
    <dbReference type="NCBI Taxonomy" id="580165"/>
    <lineage>
        <taxon>Bacteria</taxon>
        <taxon>Bacillati</taxon>
        <taxon>Bacillota</taxon>
        <taxon>Bacilli</taxon>
        <taxon>Bacillales</taxon>
        <taxon>Bacillaceae</taxon>
        <taxon>Bacillus</taxon>
        <taxon>Bacillus cereus group</taxon>
    </lineage>
</organism>
<name>A0ACC6A0H7_9BACI</name>
<keyword evidence="2" id="KW-1185">Reference proteome</keyword>
<reference evidence="1" key="1">
    <citation type="submission" date="2022-05" db="EMBL/GenBank/DDBJ databases">
        <title>Comparative Genomics of Spacecraft Associated Microbes.</title>
        <authorList>
            <person name="Tran M.T."/>
            <person name="Wright A."/>
            <person name="Seuylemezian A."/>
            <person name="Eisen J."/>
            <person name="Coil D."/>
        </authorList>
    </citation>
    <scope>NUCLEOTIDE SEQUENCE</scope>
    <source>
        <strain evidence="1">FAIRING 10M-2.2</strain>
    </source>
</reference>